<feature type="non-terminal residue" evidence="2">
    <location>
        <position position="74"/>
    </location>
</feature>
<evidence type="ECO:0000313" key="3">
    <source>
        <dbReference type="Proteomes" id="UP001381693"/>
    </source>
</evidence>
<keyword evidence="3" id="KW-1185">Reference proteome</keyword>
<sequence length="74" mass="8362">MATLPDFAGNHLASSLSEPEVASKRTLYWQMLPPCVRRVPRIAVLSAPKKREPIYLPHPSYMEAVDENLDISQQ</sequence>
<protein>
    <submittedName>
        <fullName evidence="2">Uncharacterized protein</fullName>
    </submittedName>
</protein>
<feature type="region of interest" description="Disordered" evidence="1">
    <location>
        <begin position="1"/>
        <end position="20"/>
    </location>
</feature>
<dbReference type="Proteomes" id="UP001381693">
    <property type="component" value="Unassembled WGS sequence"/>
</dbReference>
<dbReference type="AlphaFoldDB" id="A0AAN9A601"/>
<organism evidence="2 3">
    <name type="scientific">Halocaridina rubra</name>
    <name type="common">Hawaiian red shrimp</name>
    <dbReference type="NCBI Taxonomy" id="373956"/>
    <lineage>
        <taxon>Eukaryota</taxon>
        <taxon>Metazoa</taxon>
        <taxon>Ecdysozoa</taxon>
        <taxon>Arthropoda</taxon>
        <taxon>Crustacea</taxon>
        <taxon>Multicrustacea</taxon>
        <taxon>Malacostraca</taxon>
        <taxon>Eumalacostraca</taxon>
        <taxon>Eucarida</taxon>
        <taxon>Decapoda</taxon>
        <taxon>Pleocyemata</taxon>
        <taxon>Caridea</taxon>
        <taxon>Atyoidea</taxon>
        <taxon>Atyidae</taxon>
        <taxon>Halocaridina</taxon>
    </lineage>
</organism>
<name>A0AAN9A601_HALRR</name>
<comment type="caution">
    <text evidence="2">The sequence shown here is derived from an EMBL/GenBank/DDBJ whole genome shotgun (WGS) entry which is preliminary data.</text>
</comment>
<reference evidence="2 3" key="1">
    <citation type="submission" date="2023-11" db="EMBL/GenBank/DDBJ databases">
        <title>Halocaridina rubra genome assembly.</title>
        <authorList>
            <person name="Smith C."/>
        </authorList>
    </citation>
    <scope>NUCLEOTIDE SEQUENCE [LARGE SCALE GENOMIC DNA]</scope>
    <source>
        <strain evidence="2">EP-1</strain>
        <tissue evidence="2">Whole</tissue>
    </source>
</reference>
<dbReference type="EMBL" id="JAXCGZ010004346">
    <property type="protein sequence ID" value="KAK7081906.1"/>
    <property type="molecule type" value="Genomic_DNA"/>
</dbReference>
<proteinExistence type="predicted"/>
<evidence type="ECO:0000313" key="2">
    <source>
        <dbReference type="EMBL" id="KAK7081906.1"/>
    </source>
</evidence>
<accession>A0AAN9A601</accession>
<gene>
    <name evidence="2" type="ORF">SK128_000881</name>
</gene>
<evidence type="ECO:0000256" key="1">
    <source>
        <dbReference type="SAM" id="MobiDB-lite"/>
    </source>
</evidence>